<dbReference type="Proteomes" id="UP001417504">
    <property type="component" value="Unassembled WGS sequence"/>
</dbReference>
<proteinExistence type="predicted"/>
<sequence>MVRRKVGGQSAAPAETQIGEEEEDIIWRDSPSPFKSLNTSKLVCKKWLNFPTKDPVFPLHDNNFPLFGFWVFLFQPQRSLQLV</sequence>
<evidence type="ECO:0000313" key="3">
    <source>
        <dbReference type="Proteomes" id="UP001417504"/>
    </source>
</evidence>
<comment type="caution">
    <text evidence="2">The sequence shown here is derived from an EMBL/GenBank/DDBJ whole genome shotgun (WGS) entry which is preliminary data.</text>
</comment>
<evidence type="ECO:0000256" key="1">
    <source>
        <dbReference type="SAM" id="MobiDB-lite"/>
    </source>
</evidence>
<evidence type="ECO:0000313" key="2">
    <source>
        <dbReference type="EMBL" id="KAK9110354.1"/>
    </source>
</evidence>
<name>A0AAP0I7Z2_9MAGN</name>
<dbReference type="AlphaFoldDB" id="A0AAP0I7Z2"/>
<gene>
    <name evidence="2" type="ORF">Sjap_018414</name>
</gene>
<accession>A0AAP0I7Z2</accession>
<dbReference type="EMBL" id="JBBNAE010000007">
    <property type="protein sequence ID" value="KAK9110354.1"/>
    <property type="molecule type" value="Genomic_DNA"/>
</dbReference>
<organism evidence="2 3">
    <name type="scientific">Stephania japonica</name>
    <dbReference type="NCBI Taxonomy" id="461633"/>
    <lineage>
        <taxon>Eukaryota</taxon>
        <taxon>Viridiplantae</taxon>
        <taxon>Streptophyta</taxon>
        <taxon>Embryophyta</taxon>
        <taxon>Tracheophyta</taxon>
        <taxon>Spermatophyta</taxon>
        <taxon>Magnoliopsida</taxon>
        <taxon>Ranunculales</taxon>
        <taxon>Menispermaceae</taxon>
        <taxon>Menispermoideae</taxon>
        <taxon>Cissampelideae</taxon>
        <taxon>Stephania</taxon>
    </lineage>
</organism>
<reference evidence="2 3" key="1">
    <citation type="submission" date="2024-01" db="EMBL/GenBank/DDBJ databases">
        <title>Genome assemblies of Stephania.</title>
        <authorList>
            <person name="Yang L."/>
        </authorList>
    </citation>
    <scope>NUCLEOTIDE SEQUENCE [LARGE SCALE GENOMIC DNA]</scope>
    <source>
        <strain evidence="2">QJT</strain>
        <tissue evidence="2">Leaf</tissue>
    </source>
</reference>
<keyword evidence="3" id="KW-1185">Reference proteome</keyword>
<protein>
    <submittedName>
        <fullName evidence="2">Uncharacterized protein</fullName>
    </submittedName>
</protein>
<feature type="region of interest" description="Disordered" evidence="1">
    <location>
        <begin position="1"/>
        <end position="22"/>
    </location>
</feature>